<reference evidence="2 3" key="1">
    <citation type="journal article" date="2018" name="G3 (Bethesda)">
        <title>Phylogenetic and Phylogenomic Definition of Rhizopus Species.</title>
        <authorList>
            <person name="Gryganskyi A.P."/>
            <person name="Golan J."/>
            <person name="Dolatabadi S."/>
            <person name="Mondo S."/>
            <person name="Robb S."/>
            <person name="Idnurm A."/>
            <person name="Muszewska A."/>
            <person name="Steczkiewicz K."/>
            <person name="Masonjones S."/>
            <person name="Liao H.L."/>
            <person name="Gajdeczka M.T."/>
            <person name="Anike F."/>
            <person name="Vuek A."/>
            <person name="Anishchenko I.M."/>
            <person name="Voigt K."/>
            <person name="de Hoog G.S."/>
            <person name="Smith M.E."/>
            <person name="Heitman J."/>
            <person name="Vilgalys R."/>
            <person name="Stajich J.E."/>
        </authorList>
    </citation>
    <scope>NUCLEOTIDE SEQUENCE [LARGE SCALE GENOMIC DNA]</scope>
    <source>
        <strain evidence="2 3">LSU 92-RS-03</strain>
    </source>
</reference>
<comment type="caution">
    <text evidence="2">The sequence shown here is derived from an EMBL/GenBank/DDBJ whole genome shotgun (WGS) entry which is preliminary data.</text>
</comment>
<dbReference type="AlphaFoldDB" id="A0A367KR81"/>
<protein>
    <submittedName>
        <fullName evidence="2">Uncharacterized protein</fullName>
    </submittedName>
</protein>
<evidence type="ECO:0000256" key="1">
    <source>
        <dbReference type="SAM" id="MobiDB-lite"/>
    </source>
</evidence>
<dbReference type="OrthoDB" id="2289096at2759"/>
<sequence>MPNKTNFQPKDARAVSITYRDDDDDDMSDLFGPGKRMMTGTQALVDFLKTTSPEEFQRTSTSNHSERSVNTLFSRIRKTKRAPSIIPSTASVPSSTISLPASSSSSSTLTSAYELRKPHIEIVPQKTKSATISSSRSPSFHSETFVSRKAKDPILPNKKRESSLYSGSLRHSVSVRSHLSTVSHKKSHKVATDQVLAKTQGMDMIESALLQRLERLKTAHEPRPSDQVAAALSAEHIRALGITHLLDNTTRETQHKKNVRHMQVQTEQAQIQTSEEPQVPTPTHVSREKDPELRARRAEVALENAMDHFEVMSGLAYKRLRELWEEKMRWENACMELRDRLLLLEQEQKKIVQDSPLLREDYLDHVLVEEEDELGLSEFPISELC</sequence>
<evidence type="ECO:0000313" key="2">
    <source>
        <dbReference type="EMBL" id="RCI04725.1"/>
    </source>
</evidence>
<feature type="compositionally biased region" description="Polar residues" evidence="1">
    <location>
        <begin position="126"/>
        <end position="145"/>
    </location>
</feature>
<feature type="region of interest" description="Disordered" evidence="1">
    <location>
        <begin position="265"/>
        <end position="291"/>
    </location>
</feature>
<accession>A0A367KR81</accession>
<dbReference type="EMBL" id="PJQM01000595">
    <property type="protein sequence ID" value="RCI04725.1"/>
    <property type="molecule type" value="Genomic_DNA"/>
</dbReference>
<proteinExistence type="predicted"/>
<name>A0A367KR81_RHIST</name>
<feature type="compositionally biased region" description="Polar residues" evidence="1">
    <location>
        <begin position="265"/>
        <end position="284"/>
    </location>
</feature>
<dbReference type="Proteomes" id="UP000253551">
    <property type="component" value="Unassembled WGS sequence"/>
</dbReference>
<feature type="region of interest" description="Disordered" evidence="1">
    <location>
        <begin position="125"/>
        <end position="169"/>
    </location>
</feature>
<organism evidence="2 3">
    <name type="scientific">Rhizopus stolonifer</name>
    <name type="common">Rhizopus nigricans</name>
    <dbReference type="NCBI Taxonomy" id="4846"/>
    <lineage>
        <taxon>Eukaryota</taxon>
        <taxon>Fungi</taxon>
        <taxon>Fungi incertae sedis</taxon>
        <taxon>Mucoromycota</taxon>
        <taxon>Mucoromycotina</taxon>
        <taxon>Mucoromycetes</taxon>
        <taxon>Mucorales</taxon>
        <taxon>Mucorineae</taxon>
        <taxon>Rhizopodaceae</taxon>
        <taxon>Rhizopus</taxon>
    </lineage>
</organism>
<keyword evidence="3" id="KW-1185">Reference proteome</keyword>
<gene>
    <name evidence="2" type="ORF">CU098_010902</name>
</gene>
<evidence type="ECO:0000313" key="3">
    <source>
        <dbReference type="Proteomes" id="UP000253551"/>
    </source>
</evidence>